<feature type="transmembrane region" description="Helical" evidence="1">
    <location>
        <begin position="20"/>
        <end position="39"/>
    </location>
</feature>
<keyword evidence="1" id="KW-1133">Transmembrane helix</keyword>
<keyword evidence="1" id="KW-0472">Membrane</keyword>
<name>A0A0E9W3B6_ANGAN</name>
<evidence type="ECO:0000256" key="1">
    <source>
        <dbReference type="SAM" id="Phobius"/>
    </source>
</evidence>
<keyword evidence="1" id="KW-0812">Transmembrane</keyword>
<dbReference type="AlphaFoldDB" id="A0A0E9W3B6"/>
<proteinExistence type="predicted"/>
<dbReference type="EMBL" id="GBXM01023718">
    <property type="protein sequence ID" value="JAH84859.1"/>
    <property type="molecule type" value="Transcribed_RNA"/>
</dbReference>
<protein>
    <submittedName>
        <fullName evidence="2">Uncharacterized protein</fullName>
    </submittedName>
</protein>
<reference evidence="2" key="2">
    <citation type="journal article" date="2015" name="Fish Shellfish Immunol.">
        <title>Early steps in the European eel (Anguilla anguilla)-Vibrio vulnificus interaction in the gills: Role of the RtxA13 toxin.</title>
        <authorList>
            <person name="Callol A."/>
            <person name="Pajuelo D."/>
            <person name="Ebbesson L."/>
            <person name="Teles M."/>
            <person name="MacKenzie S."/>
            <person name="Amaro C."/>
        </authorList>
    </citation>
    <scope>NUCLEOTIDE SEQUENCE</scope>
</reference>
<sequence>MCLITSDIPGFHSCNTVCSFPVHNALFLFLYSFLCVISCT</sequence>
<organism evidence="2">
    <name type="scientific">Anguilla anguilla</name>
    <name type="common">European freshwater eel</name>
    <name type="synonym">Muraena anguilla</name>
    <dbReference type="NCBI Taxonomy" id="7936"/>
    <lineage>
        <taxon>Eukaryota</taxon>
        <taxon>Metazoa</taxon>
        <taxon>Chordata</taxon>
        <taxon>Craniata</taxon>
        <taxon>Vertebrata</taxon>
        <taxon>Euteleostomi</taxon>
        <taxon>Actinopterygii</taxon>
        <taxon>Neopterygii</taxon>
        <taxon>Teleostei</taxon>
        <taxon>Anguilliformes</taxon>
        <taxon>Anguillidae</taxon>
        <taxon>Anguilla</taxon>
    </lineage>
</organism>
<reference evidence="2" key="1">
    <citation type="submission" date="2014-11" db="EMBL/GenBank/DDBJ databases">
        <authorList>
            <person name="Amaro Gonzalez C."/>
        </authorList>
    </citation>
    <scope>NUCLEOTIDE SEQUENCE</scope>
</reference>
<evidence type="ECO:0000313" key="2">
    <source>
        <dbReference type="EMBL" id="JAH84859.1"/>
    </source>
</evidence>
<accession>A0A0E9W3B6</accession>